<feature type="transmembrane region" description="Helical" evidence="7">
    <location>
        <begin position="366"/>
        <end position="386"/>
    </location>
</feature>
<dbReference type="InterPro" id="IPR003838">
    <property type="entry name" value="ABC3_permease_C"/>
</dbReference>
<feature type="transmembrane region" description="Helical" evidence="7">
    <location>
        <begin position="269"/>
        <end position="288"/>
    </location>
</feature>
<dbReference type="RefSeq" id="WP_216549854.1">
    <property type="nucleotide sequence ID" value="NZ_JAHLQO010000006.1"/>
</dbReference>
<keyword evidence="5 7" id="KW-0472">Membrane</keyword>
<evidence type="ECO:0000256" key="7">
    <source>
        <dbReference type="SAM" id="Phobius"/>
    </source>
</evidence>
<evidence type="ECO:0000256" key="5">
    <source>
        <dbReference type="ARBA" id="ARBA00023136"/>
    </source>
</evidence>
<keyword evidence="3 7" id="KW-0812">Transmembrane</keyword>
<keyword evidence="4 7" id="KW-1133">Transmembrane helix</keyword>
<dbReference type="Pfam" id="PF02687">
    <property type="entry name" value="FtsX"/>
    <property type="match status" value="2"/>
</dbReference>
<name>A0ABS6FIM5_9FIRM</name>
<feature type="transmembrane region" description="Helical" evidence="7">
    <location>
        <begin position="740"/>
        <end position="758"/>
    </location>
</feature>
<keyword evidence="10" id="KW-1185">Reference proteome</keyword>
<dbReference type="EMBL" id="JAHLQO010000006">
    <property type="protein sequence ID" value="MBU5670032.1"/>
    <property type="molecule type" value="Genomic_DNA"/>
</dbReference>
<feature type="transmembrane region" description="Helical" evidence="7">
    <location>
        <begin position="325"/>
        <end position="346"/>
    </location>
</feature>
<dbReference type="Proteomes" id="UP000783742">
    <property type="component" value="Unassembled WGS sequence"/>
</dbReference>
<gene>
    <name evidence="9" type="ORF">KQI68_09335</name>
</gene>
<dbReference type="InterPro" id="IPR050250">
    <property type="entry name" value="Macrolide_Exporter_MacB"/>
</dbReference>
<dbReference type="PANTHER" id="PTHR30572:SF4">
    <property type="entry name" value="ABC TRANSPORTER PERMEASE YTRF"/>
    <property type="match status" value="1"/>
</dbReference>
<evidence type="ECO:0000313" key="9">
    <source>
        <dbReference type="EMBL" id="MBU5670032.1"/>
    </source>
</evidence>
<evidence type="ECO:0000256" key="4">
    <source>
        <dbReference type="ARBA" id="ARBA00022989"/>
    </source>
</evidence>
<evidence type="ECO:0000259" key="8">
    <source>
        <dbReference type="Pfam" id="PF02687"/>
    </source>
</evidence>
<protein>
    <submittedName>
        <fullName evidence="9">ABC transporter permease</fullName>
    </submittedName>
</protein>
<sequence>MNVNNKGSIRKVALHILNHKKSRRNILLISIVLTCVLFTTLFSVTLGIIKSMEFQTMKSIGSISHGSFKELNEKDIKILSKDKNIKDFSIRTRVGILDNDKVMAELSYQDEKGFKWAIINNVRGSLPKEKKEVFVEINTIRKLGYKGKIGEKIRIPFNIMESYSSTVIERLEDEFIISGTYENPIDSNVGVGQIYLSKEYVENLNLPNKSCDMEVVLNNSINIRGKLIDIANRNGYKVLDDSINLGDKEIRIGVNFAYFGNDENFDYKIFAPVLFLALLVFIAAYLIINNIFSISINEDIKIYGLLKTIGMTKTQTKKLIRYQGIFLCIPSIVVGNIIGLIMGRLILNKIFENNEMLANINISYNILFLIIVFSIIFTIFTILISVNKPAKIAAKFSPIDASKFNEYKNIKNIKSEEFSLNKLAFRKIFSKKFRFMSIVLSMSLSAVILNSVLSYTSNIDLKAGISDIIITDYNLASPRYFRYMYLSTEDKLNEKYIDLIKSKKGFKNGGAIYSTGSEFLYPNVKINDEKLIPFIFGIDNYLLSKMNVKEGSIDGFKEGNRVIIGEGETKSKFNVGDKINITFNNKTMEAEVIAKIDYNFANGIRYFYSIEDGEKISDNEFIYLNPNDYTNLTGDKSIMSYGFDVEENSKEEFNNLLQSLENNLDFSFDSRDRQINSFKNFKNLIEFVGYSLSIILFIISILNFINIIATEIIKEKNSLSILEAVGMTKKSIRKYLIKKNLIYSISSLIFSSVLMVLINEFVLKSLLSNMNWTSYNFVILPLVIVNLINILLGITFTSLFYERQNRESLVERIRDI</sequence>
<accession>A0ABS6FIM5</accession>
<feature type="transmembrane region" description="Helical" evidence="7">
    <location>
        <begin position="435"/>
        <end position="453"/>
    </location>
</feature>
<feature type="transmembrane region" description="Helical" evidence="7">
    <location>
        <begin position="778"/>
        <end position="801"/>
    </location>
</feature>
<feature type="domain" description="ABC3 transporter permease C-terminal" evidence="8">
    <location>
        <begin position="691"/>
        <end position="796"/>
    </location>
</feature>
<dbReference type="PANTHER" id="PTHR30572">
    <property type="entry name" value="MEMBRANE COMPONENT OF TRANSPORTER-RELATED"/>
    <property type="match status" value="1"/>
</dbReference>
<feature type="transmembrane region" description="Helical" evidence="7">
    <location>
        <begin position="26"/>
        <end position="49"/>
    </location>
</feature>
<keyword evidence="2" id="KW-1003">Cell membrane</keyword>
<feature type="domain" description="ABC3 transporter permease C-terminal" evidence="8">
    <location>
        <begin position="275"/>
        <end position="392"/>
    </location>
</feature>
<evidence type="ECO:0000313" key="10">
    <source>
        <dbReference type="Proteomes" id="UP000783742"/>
    </source>
</evidence>
<comment type="subcellular location">
    <subcellularLocation>
        <location evidence="1">Cell membrane</location>
        <topology evidence="1">Multi-pass membrane protein</topology>
    </subcellularLocation>
</comment>
<evidence type="ECO:0000256" key="2">
    <source>
        <dbReference type="ARBA" id="ARBA00022475"/>
    </source>
</evidence>
<evidence type="ECO:0000256" key="1">
    <source>
        <dbReference type="ARBA" id="ARBA00004651"/>
    </source>
</evidence>
<evidence type="ECO:0000256" key="3">
    <source>
        <dbReference type="ARBA" id="ARBA00022692"/>
    </source>
</evidence>
<evidence type="ECO:0000256" key="6">
    <source>
        <dbReference type="ARBA" id="ARBA00038076"/>
    </source>
</evidence>
<comment type="similarity">
    <text evidence="6">Belongs to the ABC-4 integral membrane protein family.</text>
</comment>
<reference evidence="9 10" key="1">
    <citation type="submission" date="2021-06" db="EMBL/GenBank/DDBJ databases">
        <authorList>
            <person name="Sun Q."/>
            <person name="Li D."/>
        </authorList>
    </citation>
    <scope>NUCLEOTIDE SEQUENCE [LARGE SCALE GENOMIC DNA]</scope>
    <source>
        <strain evidence="9 10">MSJ-1</strain>
    </source>
</reference>
<organism evidence="9 10">
    <name type="scientific">Peptoniphilus ovalis</name>
    <dbReference type="NCBI Taxonomy" id="2841503"/>
    <lineage>
        <taxon>Bacteria</taxon>
        <taxon>Bacillati</taxon>
        <taxon>Bacillota</taxon>
        <taxon>Tissierellia</taxon>
        <taxon>Tissierellales</taxon>
        <taxon>Peptoniphilaceae</taxon>
        <taxon>Peptoniphilus</taxon>
    </lineage>
</organism>
<comment type="caution">
    <text evidence="9">The sequence shown here is derived from an EMBL/GenBank/DDBJ whole genome shotgun (WGS) entry which is preliminary data.</text>
</comment>
<proteinExistence type="inferred from homology"/>
<feature type="transmembrane region" description="Helical" evidence="7">
    <location>
        <begin position="687"/>
        <end position="709"/>
    </location>
</feature>